<feature type="transmembrane region" description="Helical" evidence="1">
    <location>
        <begin position="228"/>
        <end position="248"/>
    </location>
</feature>
<keyword evidence="3" id="KW-1185">Reference proteome</keyword>
<keyword evidence="1" id="KW-0812">Transmembrane</keyword>
<reference evidence="2" key="2">
    <citation type="submission" date="2023-06" db="EMBL/GenBank/DDBJ databases">
        <authorList>
            <consortium name="Lawrence Berkeley National Laboratory"/>
            <person name="Haridas S."/>
            <person name="Hensen N."/>
            <person name="Bonometti L."/>
            <person name="Westerberg I."/>
            <person name="Brannstrom I.O."/>
            <person name="Guillou S."/>
            <person name="Cros-Aarteil S."/>
            <person name="Calhoun S."/>
            <person name="Kuo A."/>
            <person name="Mondo S."/>
            <person name="Pangilinan J."/>
            <person name="Riley R."/>
            <person name="Labutti K."/>
            <person name="Andreopoulos B."/>
            <person name="Lipzen A."/>
            <person name="Chen C."/>
            <person name="Yanf M."/>
            <person name="Daum C."/>
            <person name="Ng V."/>
            <person name="Clum A."/>
            <person name="Steindorff A."/>
            <person name="Ohm R."/>
            <person name="Martin F."/>
            <person name="Silar P."/>
            <person name="Natvig D."/>
            <person name="Lalanne C."/>
            <person name="Gautier V."/>
            <person name="Ament-Velasquez S.L."/>
            <person name="Kruys A."/>
            <person name="Hutchinson M.I."/>
            <person name="Powell A.J."/>
            <person name="Barry K."/>
            <person name="Miller A.N."/>
            <person name="Grigoriev I.V."/>
            <person name="Debuchy R."/>
            <person name="Gladieux P."/>
            <person name="Thoren M.H."/>
            <person name="Johannesson H."/>
        </authorList>
    </citation>
    <scope>NUCLEOTIDE SEQUENCE</scope>
    <source>
        <strain evidence="2">CBS 958.72</strain>
    </source>
</reference>
<evidence type="ECO:0000313" key="3">
    <source>
        <dbReference type="Proteomes" id="UP001287356"/>
    </source>
</evidence>
<accession>A0AAE0KD81</accession>
<dbReference type="Proteomes" id="UP001287356">
    <property type="component" value="Unassembled WGS sequence"/>
</dbReference>
<feature type="transmembrane region" description="Helical" evidence="1">
    <location>
        <begin position="372"/>
        <end position="392"/>
    </location>
</feature>
<keyword evidence="1" id="KW-0472">Membrane</keyword>
<keyword evidence="1" id="KW-1133">Transmembrane helix</keyword>
<evidence type="ECO:0000313" key="2">
    <source>
        <dbReference type="EMBL" id="KAK3374359.1"/>
    </source>
</evidence>
<evidence type="ECO:0000256" key="1">
    <source>
        <dbReference type="SAM" id="Phobius"/>
    </source>
</evidence>
<feature type="transmembrane region" description="Helical" evidence="1">
    <location>
        <begin position="303"/>
        <end position="329"/>
    </location>
</feature>
<proteinExistence type="predicted"/>
<dbReference type="AlphaFoldDB" id="A0AAE0KD81"/>
<comment type="caution">
    <text evidence="2">The sequence shown here is derived from an EMBL/GenBank/DDBJ whole genome shotgun (WGS) entry which is preliminary data.</text>
</comment>
<sequence length="406" mass="44531">MNITLTVPEGSTNHGDPGLLCSPPKWYSYVVFFGTNYFSHAATVVSLPGQSIQETIMVLISALFLPSSGVARAIDVILSHPITFKDPLQRAMRANALCMVVRDEHINSRMNKVLRLSQRQRQAAGTPDQEAQRTNWWGYLVPPVHSGAKVHGQQLLPKGYSLAIVPDWTVVKFDNPQDSNEQDGIKYSNAEFACNYNIPKLLVSFIQAAWAIITLYQTRGDQIEQYGFAAFGLTVAPFAFMSVVNIIANASTPEYPTLYLIKTPLMKEAIKEHGSFDGVVGTVDHISTVDARNKLLNSKGFSYWSFLAQCVSLAMAFIPLAIVGSLSGFRKQHSTALEQGFTIAWLGAGCFFGLSGHETIKNIFREGDDEEIISILSIVPLIAPGIGGMVIVGKMFSEFGTCTRLN</sequence>
<reference evidence="2" key="1">
    <citation type="journal article" date="2023" name="Mol. Phylogenet. Evol.">
        <title>Genome-scale phylogeny and comparative genomics of the fungal order Sordariales.</title>
        <authorList>
            <person name="Hensen N."/>
            <person name="Bonometti L."/>
            <person name="Westerberg I."/>
            <person name="Brannstrom I.O."/>
            <person name="Guillou S."/>
            <person name="Cros-Aarteil S."/>
            <person name="Calhoun S."/>
            <person name="Haridas S."/>
            <person name="Kuo A."/>
            <person name="Mondo S."/>
            <person name="Pangilinan J."/>
            <person name="Riley R."/>
            <person name="LaButti K."/>
            <person name="Andreopoulos B."/>
            <person name="Lipzen A."/>
            <person name="Chen C."/>
            <person name="Yan M."/>
            <person name="Daum C."/>
            <person name="Ng V."/>
            <person name="Clum A."/>
            <person name="Steindorff A."/>
            <person name="Ohm R.A."/>
            <person name="Martin F."/>
            <person name="Silar P."/>
            <person name="Natvig D.O."/>
            <person name="Lalanne C."/>
            <person name="Gautier V."/>
            <person name="Ament-Velasquez S.L."/>
            <person name="Kruys A."/>
            <person name="Hutchinson M.I."/>
            <person name="Powell A.J."/>
            <person name="Barry K."/>
            <person name="Miller A.N."/>
            <person name="Grigoriev I.V."/>
            <person name="Debuchy R."/>
            <person name="Gladieux P."/>
            <person name="Hiltunen Thoren M."/>
            <person name="Johannesson H."/>
        </authorList>
    </citation>
    <scope>NUCLEOTIDE SEQUENCE</scope>
    <source>
        <strain evidence="2">CBS 958.72</strain>
    </source>
</reference>
<dbReference type="EMBL" id="JAULSN010000004">
    <property type="protein sequence ID" value="KAK3374359.1"/>
    <property type="molecule type" value="Genomic_DNA"/>
</dbReference>
<feature type="transmembrane region" description="Helical" evidence="1">
    <location>
        <begin position="341"/>
        <end position="360"/>
    </location>
</feature>
<organism evidence="2 3">
    <name type="scientific">Lasiosphaeria ovina</name>
    <dbReference type="NCBI Taxonomy" id="92902"/>
    <lineage>
        <taxon>Eukaryota</taxon>
        <taxon>Fungi</taxon>
        <taxon>Dikarya</taxon>
        <taxon>Ascomycota</taxon>
        <taxon>Pezizomycotina</taxon>
        <taxon>Sordariomycetes</taxon>
        <taxon>Sordariomycetidae</taxon>
        <taxon>Sordariales</taxon>
        <taxon>Lasiosphaeriaceae</taxon>
        <taxon>Lasiosphaeria</taxon>
    </lineage>
</organism>
<gene>
    <name evidence="2" type="ORF">B0T24DRAFT_577320</name>
</gene>
<name>A0AAE0KD81_9PEZI</name>
<protein>
    <submittedName>
        <fullName evidence="2">Uncharacterized protein</fullName>
    </submittedName>
</protein>